<keyword evidence="8" id="KW-1185">Reference proteome</keyword>
<comment type="caution">
    <text evidence="7">The sequence shown here is derived from an EMBL/GenBank/DDBJ whole genome shotgun (WGS) entry which is preliminary data.</text>
</comment>
<dbReference type="GO" id="GO:0004596">
    <property type="term" value="F:protein-N-terminal amino-acid acetyltransferase activity"/>
    <property type="evidence" value="ECO:0007669"/>
    <property type="project" value="InterPro"/>
</dbReference>
<feature type="domain" description="N-acetyltransferase" evidence="6">
    <location>
        <begin position="11"/>
        <end position="160"/>
    </location>
</feature>
<protein>
    <recommendedName>
        <fullName evidence="4">N-alpha-acetyltransferase 30</fullName>
    </recommendedName>
    <alternativeName>
        <fullName evidence="5">NatC catalytic subunit</fullName>
    </alternativeName>
</protein>
<reference evidence="7 8" key="2">
    <citation type="journal article" date="2014" name="J. Gen. Appl. Microbiol.">
        <title>The early diverging ascomycetous budding yeast Saitoella complicata has three histone deacetylases belonging to the Clr6, Hos2, and Rpd3 lineages.</title>
        <authorList>
            <person name="Nishida H."/>
            <person name="Matsumoto T."/>
            <person name="Kondo S."/>
            <person name="Hamamoto M."/>
            <person name="Yoshikawa H."/>
        </authorList>
    </citation>
    <scope>NUCLEOTIDE SEQUENCE [LARGE SCALE GENOMIC DNA]</scope>
    <source>
        <strain evidence="7 8">NRRL Y-17804</strain>
    </source>
</reference>
<evidence type="ECO:0000313" key="8">
    <source>
        <dbReference type="Proteomes" id="UP000033140"/>
    </source>
</evidence>
<dbReference type="GO" id="GO:0031417">
    <property type="term" value="C:NatC complex"/>
    <property type="evidence" value="ECO:0007669"/>
    <property type="project" value="TreeGrafter"/>
</dbReference>
<reference evidence="7 8" key="3">
    <citation type="journal article" date="2015" name="Genome Announc.">
        <title>Draft Genome Sequence of the Archiascomycetous Yeast Saitoella complicata.</title>
        <authorList>
            <person name="Yamauchi K."/>
            <person name="Kondo S."/>
            <person name="Hamamoto M."/>
            <person name="Takahashi Y."/>
            <person name="Ogura Y."/>
            <person name="Hayashi T."/>
            <person name="Nishida H."/>
        </authorList>
    </citation>
    <scope>NUCLEOTIDE SEQUENCE [LARGE SCALE GENOMIC DNA]</scope>
    <source>
        <strain evidence="7 8">NRRL Y-17804</strain>
    </source>
</reference>
<dbReference type="EMBL" id="BACD03000013">
    <property type="protein sequence ID" value="GAO48157.1"/>
    <property type="molecule type" value="Genomic_DNA"/>
</dbReference>
<dbReference type="InterPro" id="IPR016181">
    <property type="entry name" value="Acyl_CoA_acyltransferase"/>
</dbReference>
<evidence type="ECO:0000256" key="2">
    <source>
        <dbReference type="ARBA" id="ARBA00023315"/>
    </source>
</evidence>
<dbReference type="SUPFAM" id="SSF55729">
    <property type="entry name" value="Acyl-CoA N-acyltransferases (Nat)"/>
    <property type="match status" value="1"/>
</dbReference>
<dbReference type="PANTHER" id="PTHR45896">
    <property type="entry name" value="N-ALPHA-ACETYLTRANSFERASE 30"/>
    <property type="match status" value="1"/>
</dbReference>
<dbReference type="CDD" id="cd04301">
    <property type="entry name" value="NAT_SF"/>
    <property type="match status" value="1"/>
</dbReference>
<keyword evidence="1" id="KW-0808">Transferase</keyword>
<evidence type="ECO:0000256" key="3">
    <source>
        <dbReference type="ARBA" id="ARBA00024025"/>
    </source>
</evidence>
<sequence>MPSDPIRPEDVVYERYKDETELPDIMALISHDLSEPYSIYVYRYFIHQWPELCILARYNDDLIGCIINKLEPHRETPLRGYIAMLAVKKEYRGLQIASRLVQRSIDEMVAQDADEIALETEVTNVAAMALYEKLGFVRYKRLHRYYLNASDAIRLLLPLKEPQMPTLVNPGVVEEAGGNGRDMQFRWRSSFSRRLIDGNVPQRRGFILPRLCPKFEVHTRHTNPLKQETKYLPHHKTPIQYIQSREVQLHKN</sequence>
<dbReference type="PANTHER" id="PTHR45896:SF1">
    <property type="entry name" value="N-ALPHA-ACETYLTRANSFERASE 30"/>
    <property type="match status" value="1"/>
</dbReference>
<dbReference type="InterPro" id="IPR000182">
    <property type="entry name" value="GNAT_dom"/>
</dbReference>
<organism evidence="7 8">
    <name type="scientific">Saitoella complicata (strain BCRC 22490 / CBS 7301 / JCM 7358 / NBRC 10748 / NRRL Y-17804)</name>
    <dbReference type="NCBI Taxonomy" id="698492"/>
    <lineage>
        <taxon>Eukaryota</taxon>
        <taxon>Fungi</taxon>
        <taxon>Dikarya</taxon>
        <taxon>Ascomycota</taxon>
        <taxon>Taphrinomycotina</taxon>
        <taxon>Taphrinomycotina incertae sedis</taxon>
        <taxon>Saitoella</taxon>
    </lineage>
</organism>
<accession>A0A0E9NE74</accession>
<evidence type="ECO:0000256" key="5">
    <source>
        <dbReference type="ARBA" id="ARBA00078622"/>
    </source>
</evidence>
<dbReference type="STRING" id="698492.A0A0E9NE74"/>
<name>A0A0E9NE74_SAICN</name>
<gene>
    <name evidence="7" type="ORF">G7K_2337-t1</name>
</gene>
<evidence type="ECO:0000256" key="4">
    <source>
        <dbReference type="ARBA" id="ARBA00071796"/>
    </source>
</evidence>
<dbReference type="FunFam" id="3.40.630.30:FF:000199">
    <property type="entry name" value="N-acetyltransferase catalytic subunit, putative"/>
    <property type="match status" value="1"/>
</dbReference>
<keyword evidence="2" id="KW-0012">Acyltransferase</keyword>
<comment type="similarity">
    <text evidence="3">Belongs to the acetyltransferase family. MAK3 subfamily.</text>
</comment>
<evidence type="ECO:0000313" key="7">
    <source>
        <dbReference type="EMBL" id="GAO48157.1"/>
    </source>
</evidence>
<dbReference type="InterPro" id="IPR044542">
    <property type="entry name" value="NAA30-like"/>
</dbReference>
<evidence type="ECO:0000256" key="1">
    <source>
        <dbReference type="ARBA" id="ARBA00022679"/>
    </source>
</evidence>
<dbReference type="Proteomes" id="UP000033140">
    <property type="component" value="Unassembled WGS sequence"/>
</dbReference>
<evidence type="ECO:0000259" key="6">
    <source>
        <dbReference type="PROSITE" id="PS51186"/>
    </source>
</evidence>
<proteinExistence type="inferred from homology"/>
<dbReference type="Gene3D" id="3.40.630.30">
    <property type="match status" value="1"/>
</dbReference>
<dbReference type="PROSITE" id="PS51186">
    <property type="entry name" value="GNAT"/>
    <property type="match status" value="1"/>
</dbReference>
<reference evidence="7 8" key="1">
    <citation type="journal article" date="2011" name="J. Gen. Appl. Microbiol.">
        <title>Draft genome sequencing of the enigmatic yeast Saitoella complicata.</title>
        <authorList>
            <person name="Nishida H."/>
            <person name="Hamamoto M."/>
            <person name="Sugiyama J."/>
        </authorList>
    </citation>
    <scope>NUCLEOTIDE SEQUENCE [LARGE SCALE GENOMIC DNA]</scope>
    <source>
        <strain evidence="7 8">NRRL Y-17804</strain>
    </source>
</reference>
<dbReference type="AlphaFoldDB" id="A0A0E9NE74"/>
<dbReference type="Pfam" id="PF00583">
    <property type="entry name" value="Acetyltransf_1"/>
    <property type="match status" value="1"/>
</dbReference>